<reference evidence="1" key="1">
    <citation type="submission" date="2023-06" db="EMBL/GenBank/DDBJ databases">
        <title>Genome-scale phylogeny and comparative genomics of the fungal order Sordariales.</title>
        <authorList>
            <consortium name="Lawrence Berkeley National Laboratory"/>
            <person name="Hensen N."/>
            <person name="Bonometti L."/>
            <person name="Westerberg I."/>
            <person name="Brannstrom I.O."/>
            <person name="Guillou S."/>
            <person name="Cros-Aarteil S."/>
            <person name="Calhoun S."/>
            <person name="Haridas S."/>
            <person name="Kuo A."/>
            <person name="Mondo S."/>
            <person name="Pangilinan J."/>
            <person name="Riley R."/>
            <person name="LaButti K."/>
            <person name="Andreopoulos B."/>
            <person name="Lipzen A."/>
            <person name="Chen C."/>
            <person name="Yanf M."/>
            <person name="Daum C."/>
            <person name="Ng V."/>
            <person name="Clum A."/>
            <person name="Steindorff A."/>
            <person name="Ohm R."/>
            <person name="Martin F."/>
            <person name="Silar P."/>
            <person name="Natvig D."/>
            <person name="Lalanne C."/>
            <person name="Gautier V."/>
            <person name="Ament-velasquez S.L."/>
            <person name="Kruys A."/>
            <person name="Hutchinson M.I."/>
            <person name="Powell A.J."/>
            <person name="Barry K."/>
            <person name="Miller A.N."/>
            <person name="Grigoriev I.V."/>
            <person name="Debuchy R."/>
            <person name="Gladieux P."/>
            <person name="Thoren M.H."/>
            <person name="Johannesson H."/>
        </authorList>
    </citation>
    <scope>NUCLEOTIDE SEQUENCE</scope>
    <source>
        <strain evidence="1">SMH2392-1A</strain>
    </source>
</reference>
<protein>
    <recommendedName>
        <fullName evidence="3">BTB domain-containing protein</fullName>
    </recommendedName>
</protein>
<organism evidence="1 2">
    <name type="scientific">Lasiosphaeria miniovina</name>
    <dbReference type="NCBI Taxonomy" id="1954250"/>
    <lineage>
        <taxon>Eukaryota</taxon>
        <taxon>Fungi</taxon>
        <taxon>Dikarya</taxon>
        <taxon>Ascomycota</taxon>
        <taxon>Pezizomycotina</taxon>
        <taxon>Sordariomycetes</taxon>
        <taxon>Sordariomycetidae</taxon>
        <taxon>Sordariales</taxon>
        <taxon>Lasiosphaeriaceae</taxon>
        <taxon>Lasiosphaeria</taxon>
    </lineage>
</organism>
<accession>A0AA40BIK0</accession>
<evidence type="ECO:0008006" key="3">
    <source>
        <dbReference type="Google" id="ProtNLM"/>
    </source>
</evidence>
<keyword evidence="2" id="KW-1185">Reference proteome</keyword>
<sequence length="340" mass="36163">MASNGHAAHGHAVANIARAGDTVLVVGPDAEHMIVSSAVLSAASLKTKALVDAGFAEQLPGPINGLVAVRLPHDQPGVVKAVLYALHSRVEFARHPFAAAELVFVARTADKFRLQPALAATGITAAWLQNCLSAAGPAEPAPVFALAVAACLLNDADTFAVACRRLVFEHGGSYVPLARPYLGQELDAARVMAVAMALEETRGKLRLELAGTLATAADYHRLDMELCSCGWYVLGAKGGLAGSGLAVSDISSSALGRCVEAADKVCSDSLQQHCHGAHQYPHVGNMVRERLKFLMKREDGSPCLWCVYQGEPHHMHPGEGERFEKVTNWLREELGRIARV</sequence>
<proteinExistence type="predicted"/>
<name>A0AA40BIK0_9PEZI</name>
<dbReference type="EMBL" id="JAUIRO010000001">
    <property type="protein sequence ID" value="KAK0734738.1"/>
    <property type="molecule type" value="Genomic_DNA"/>
</dbReference>
<evidence type="ECO:0000313" key="2">
    <source>
        <dbReference type="Proteomes" id="UP001172101"/>
    </source>
</evidence>
<comment type="caution">
    <text evidence="1">The sequence shown here is derived from an EMBL/GenBank/DDBJ whole genome shotgun (WGS) entry which is preliminary data.</text>
</comment>
<dbReference type="RefSeq" id="XP_060303615.1">
    <property type="nucleotide sequence ID" value="XM_060447845.1"/>
</dbReference>
<dbReference type="Proteomes" id="UP001172101">
    <property type="component" value="Unassembled WGS sequence"/>
</dbReference>
<evidence type="ECO:0000313" key="1">
    <source>
        <dbReference type="EMBL" id="KAK0734738.1"/>
    </source>
</evidence>
<gene>
    <name evidence="1" type="ORF">B0T26DRAFT_867726</name>
</gene>
<dbReference type="AlphaFoldDB" id="A0AA40BIK0"/>
<dbReference type="GeneID" id="85331115"/>